<dbReference type="Pfam" id="PF03779">
    <property type="entry name" value="SPW"/>
    <property type="match status" value="1"/>
</dbReference>
<organism evidence="3 4">
    <name type="scientific">Rhizobium altiplani</name>
    <dbReference type="NCBI Taxonomy" id="1864509"/>
    <lineage>
        <taxon>Bacteria</taxon>
        <taxon>Pseudomonadati</taxon>
        <taxon>Pseudomonadota</taxon>
        <taxon>Alphaproteobacteria</taxon>
        <taxon>Hyphomicrobiales</taxon>
        <taxon>Rhizobiaceae</taxon>
        <taxon>Rhizobium/Agrobacterium group</taxon>
        <taxon>Rhizobium</taxon>
    </lineage>
</organism>
<dbReference type="AlphaFoldDB" id="A0A109JXS1"/>
<dbReference type="OrthoDB" id="166183at2"/>
<feature type="domain" description="SPW repeat-containing integral membrane" evidence="2">
    <location>
        <begin position="12"/>
        <end position="106"/>
    </location>
</feature>
<evidence type="ECO:0000313" key="3">
    <source>
        <dbReference type="EMBL" id="KWV56849.1"/>
    </source>
</evidence>
<keyword evidence="1" id="KW-0472">Membrane</keyword>
<name>A0A109JXS1_9HYPH</name>
<gene>
    <name evidence="3" type="ORF">AS026_32045</name>
</gene>
<feature type="transmembrane region" description="Helical" evidence="1">
    <location>
        <begin position="90"/>
        <end position="110"/>
    </location>
</feature>
<keyword evidence="1" id="KW-0812">Transmembrane</keyword>
<sequence length="119" mass="13066">MAISLMDGRKRQDWANLVLAVCLFVSPWVMGFAAEAMPSWNAWIVAVMLAALATAALSVFSEWEEWANLVLGLWLIASPWLLGFTANANAMWTVVVLGLLVAAVSLWAVWDVHHPHAHA</sequence>
<feature type="transmembrane region" description="Helical" evidence="1">
    <location>
        <begin position="14"/>
        <end position="34"/>
    </location>
</feature>
<protein>
    <recommendedName>
        <fullName evidence="2">SPW repeat-containing integral membrane domain-containing protein</fullName>
    </recommendedName>
</protein>
<accession>A0A109JXS1</accession>
<comment type="caution">
    <text evidence="3">The sequence shown here is derived from an EMBL/GenBank/DDBJ whole genome shotgun (WGS) entry which is preliminary data.</text>
</comment>
<keyword evidence="1" id="KW-1133">Transmembrane helix</keyword>
<evidence type="ECO:0000313" key="4">
    <source>
        <dbReference type="Proteomes" id="UP000068164"/>
    </source>
</evidence>
<evidence type="ECO:0000256" key="1">
    <source>
        <dbReference type="SAM" id="Phobius"/>
    </source>
</evidence>
<dbReference type="InterPro" id="IPR005530">
    <property type="entry name" value="SPW"/>
</dbReference>
<feature type="transmembrane region" description="Helical" evidence="1">
    <location>
        <begin position="66"/>
        <end position="84"/>
    </location>
</feature>
<feature type="transmembrane region" description="Helical" evidence="1">
    <location>
        <begin position="40"/>
        <end position="59"/>
    </location>
</feature>
<evidence type="ECO:0000259" key="2">
    <source>
        <dbReference type="Pfam" id="PF03779"/>
    </source>
</evidence>
<proteinExistence type="predicted"/>
<reference evidence="3 4" key="1">
    <citation type="submission" date="2015-11" db="EMBL/GenBank/DDBJ databases">
        <title>Draft Genome Sequence of the Strain BR 10423 (Rhizobium sp.) isolated from nodules of Mimosa pudica.</title>
        <authorList>
            <person name="Barauna A.C."/>
            <person name="Zilli J.E."/>
            <person name="Simoes-Araujo J.L."/>
            <person name="Reis V.M."/>
            <person name="James E.K."/>
            <person name="Reis F.B.Jr."/>
            <person name="Rouws L.F."/>
            <person name="Passos S.R."/>
            <person name="Gois S.R."/>
        </authorList>
    </citation>
    <scope>NUCLEOTIDE SEQUENCE [LARGE SCALE GENOMIC DNA]</scope>
    <source>
        <strain evidence="3 4">BR10423</strain>
    </source>
</reference>
<dbReference type="EMBL" id="LNCD01000033">
    <property type="protein sequence ID" value="KWV56849.1"/>
    <property type="molecule type" value="Genomic_DNA"/>
</dbReference>
<dbReference type="RefSeq" id="WP_062368952.1">
    <property type="nucleotide sequence ID" value="NZ_LNCD01000033.1"/>
</dbReference>
<dbReference type="Proteomes" id="UP000068164">
    <property type="component" value="Unassembled WGS sequence"/>
</dbReference>
<keyword evidence="4" id="KW-1185">Reference proteome</keyword>